<sequence>IIALATAYEKSEDFENAIIYYEKAQKLNQGDFGAYFGMGRTLYKIGDLDKALGELITANDIYSKNFELHYILGKIYYEKGEYEKALTQFEICNQLKKPEELEIPEGEEIKDFIEKIKINMKK</sequence>
<organism evidence="1">
    <name type="scientific">marine sediment metagenome</name>
    <dbReference type="NCBI Taxonomy" id="412755"/>
    <lineage>
        <taxon>unclassified sequences</taxon>
        <taxon>metagenomes</taxon>
        <taxon>ecological metagenomes</taxon>
    </lineage>
</organism>
<comment type="caution">
    <text evidence="1">The sequence shown here is derived from an EMBL/GenBank/DDBJ whole genome shotgun (WGS) entry which is preliminary data.</text>
</comment>
<proteinExistence type="predicted"/>
<dbReference type="Gene3D" id="1.25.40.10">
    <property type="entry name" value="Tetratricopeptide repeat domain"/>
    <property type="match status" value="1"/>
</dbReference>
<reference evidence="1" key="1">
    <citation type="journal article" date="2014" name="Front. Microbiol.">
        <title>High frequency of phylogenetically diverse reductive dehalogenase-homologous genes in deep subseafloor sedimentary metagenomes.</title>
        <authorList>
            <person name="Kawai M."/>
            <person name="Futagami T."/>
            <person name="Toyoda A."/>
            <person name="Takaki Y."/>
            <person name="Nishi S."/>
            <person name="Hori S."/>
            <person name="Arai W."/>
            <person name="Tsubouchi T."/>
            <person name="Morono Y."/>
            <person name="Uchiyama I."/>
            <person name="Ito T."/>
            <person name="Fujiyama A."/>
            <person name="Inagaki F."/>
            <person name="Takami H."/>
        </authorList>
    </citation>
    <scope>NUCLEOTIDE SEQUENCE</scope>
    <source>
        <strain evidence="1">Expedition CK06-06</strain>
    </source>
</reference>
<dbReference type="InterPro" id="IPR019734">
    <property type="entry name" value="TPR_rpt"/>
</dbReference>
<feature type="non-terminal residue" evidence="1">
    <location>
        <position position="1"/>
    </location>
</feature>
<dbReference type="SMART" id="SM00028">
    <property type="entry name" value="TPR"/>
    <property type="match status" value="3"/>
</dbReference>
<dbReference type="AlphaFoldDB" id="X0Z6D6"/>
<evidence type="ECO:0000313" key="1">
    <source>
        <dbReference type="EMBL" id="GAG64905.1"/>
    </source>
</evidence>
<gene>
    <name evidence="1" type="ORF">S01H4_17818</name>
</gene>
<accession>X0Z6D6</accession>
<dbReference type="SUPFAM" id="SSF48452">
    <property type="entry name" value="TPR-like"/>
    <property type="match status" value="1"/>
</dbReference>
<dbReference type="EMBL" id="BART01007869">
    <property type="protein sequence ID" value="GAG64905.1"/>
    <property type="molecule type" value="Genomic_DNA"/>
</dbReference>
<name>X0Z6D6_9ZZZZ</name>
<protein>
    <submittedName>
        <fullName evidence="1">Uncharacterized protein</fullName>
    </submittedName>
</protein>
<dbReference type="InterPro" id="IPR011990">
    <property type="entry name" value="TPR-like_helical_dom_sf"/>
</dbReference>
<dbReference type="Pfam" id="PF12895">
    <property type="entry name" value="ANAPC3"/>
    <property type="match status" value="1"/>
</dbReference>
<dbReference type="PROSITE" id="PS50005">
    <property type="entry name" value="TPR"/>
    <property type="match status" value="1"/>
</dbReference>